<dbReference type="PANTHER" id="PTHR34415">
    <property type="entry name" value="INTEGRASE CATALYTIC DOMAIN-CONTAINING PROTEIN"/>
    <property type="match status" value="1"/>
</dbReference>
<dbReference type="Proteomes" id="UP001159363">
    <property type="component" value="Chromosome X"/>
</dbReference>
<dbReference type="EMBL" id="JARBHB010000004">
    <property type="protein sequence ID" value="KAJ8886842.1"/>
    <property type="molecule type" value="Genomic_DNA"/>
</dbReference>
<dbReference type="Pfam" id="PF25273">
    <property type="entry name" value="DUF7869"/>
    <property type="match status" value="1"/>
</dbReference>
<evidence type="ECO:0000259" key="1">
    <source>
        <dbReference type="Pfam" id="PF25273"/>
    </source>
</evidence>
<dbReference type="InterPro" id="IPR057191">
    <property type="entry name" value="DUF7869"/>
</dbReference>
<evidence type="ECO:0000313" key="3">
    <source>
        <dbReference type="Proteomes" id="UP001159363"/>
    </source>
</evidence>
<feature type="domain" description="DUF7869" evidence="1">
    <location>
        <begin position="103"/>
        <end position="152"/>
    </location>
</feature>
<organism evidence="2 3">
    <name type="scientific">Dryococelus australis</name>
    <dbReference type="NCBI Taxonomy" id="614101"/>
    <lineage>
        <taxon>Eukaryota</taxon>
        <taxon>Metazoa</taxon>
        <taxon>Ecdysozoa</taxon>
        <taxon>Arthropoda</taxon>
        <taxon>Hexapoda</taxon>
        <taxon>Insecta</taxon>
        <taxon>Pterygota</taxon>
        <taxon>Neoptera</taxon>
        <taxon>Polyneoptera</taxon>
        <taxon>Phasmatodea</taxon>
        <taxon>Verophasmatodea</taxon>
        <taxon>Anareolatae</taxon>
        <taxon>Phasmatidae</taxon>
        <taxon>Eurycanthinae</taxon>
        <taxon>Dryococelus</taxon>
    </lineage>
</organism>
<sequence>MVTFPRKYRLVHTVMVKIATGYLKWPITKLAQLPFQVFIYVPAFPQDCSWNNHHQLSCYIFGISIGDTCHLYMCIWAETVAGRRGNEIASCFQVHRQTKTDSMECDNCVGQNKNHMIVFLLLFLVAIGLFEHTEQRFLVSGDSFLPCDIDFAVIE</sequence>
<name>A0ABQ9HR59_9NEOP</name>
<reference evidence="2 3" key="1">
    <citation type="submission" date="2023-02" db="EMBL/GenBank/DDBJ databases">
        <title>LHISI_Scaffold_Assembly.</title>
        <authorList>
            <person name="Stuart O.P."/>
            <person name="Cleave R."/>
            <person name="Magrath M.J.L."/>
            <person name="Mikheyev A.S."/>
        </authorList>
    </citation>
    <scope>NUCLEOTIDE SEQUENCE [LARGE SCALE GENOMIC DNA]</scope>
    <source>
        <strain evidence="2">Daus_M_001</strain>
        <tissue evidence="2">Leg muscle</tissue>
    </source>
</reference>
<dbReference type="PANTHER" id="PTHR34415:SF1">
    <property type="entry name" value="INTEGRASE CATALYTIC DOMAIN-CONTAINING PROTEIN"/>
    <property type="match status" value="1"/>
</dbReference>
<proteinExistence type="predicted"/>
<protein>
    <recommendedName>
        <fullName evidence="1">DUF7869 domain-containing protein</fullName>
    </recommendedName>
</protein>
<comment type="caution">
    <text evidence="2">The sequence shown here is derived from an EMBL/GenBank/DDBJ whole genome shotgun (WGS) entry which is preliminary data.</text>
</comment>
<gene>
    <name evidence="2" type="ORF">PR048_013054</name>
</gene>
<accession>A0ABQ9HR59</accession>
<keyword evidence="3" id="KW-1185">Reference proteome</keyword>
<evidence type="ECO:0000313" key="2">
    <source>
        <dbReference type="EMBL" id="KAJ8886842.1"/>
    </source>
</evidence>